<dbReference type="Proteomes" id="UP000824540">
    <property type="component" value="Unassembled WGS sequence"/>
</dbReference>
<sequence length="231" mass="25567">MAAPMFNMSRTICRGLIAIQLQRHGPRLRMVSGMTAERNNSIVESTEEYKYVERLIPPTQIPTPPKHDGPAPSGWTPPSAVPPDLPYMIRRSRMHNVPVYKDITHGNRITTLVRKVEGDIWALEKDVKEHLCQMTGKVPPTQVNEVTRCIRVKGDFDKVLLPFCHLTLALLASLTDLPVQVGLPGLQLGSVQGLHMEEWYPLPGSAETLNVNAQIPLQAGHLVGGEPKGKP</sequence>
<keyword evidence="4" id="KW-0496">Mitochondrion</keyword>
<dbReference type="InterPro" id="IPR007740">
    <property type="entry name" value="Ribosomal_mL49"/>
</dbReference>
<dbReference type="GO" id="GO:0006412">
    <property type="term" value="P:translation"/>
    <property type="evidence" value="ECO:0007669"/>
    <property type="project" value="InterPro"/>
</dbReference>
<keyword evidence="3" id="KW-0689">Ribosomal protein</keyword>
<keyword evidence="10" id="KW-1185">Reference proteome</keyword>
<dbReference type="PANTHER" id="PTHR13477">
    <property type="entry name" value="MITOCHONDRIAL 39S RIBOSOMAL PROTEIN L49"/>
    <property type="match status" value="1"/>
</dbReference>
<dbReference type="OrthoDB" id="19439at2759"/>
<evidence type="ECO:0000256" key="7">
    <source>
        <dbReference type="ARBA" id="ARBA00035545"/>
    </source>
</evidence>
<dbReference type="EMBL" id="JAFBMS010000015">
    <property type="protein sequence ID" value="KAG9346501.1"/>
    <property type="molecule type" value="Genomic_DNA"/>
</dbReference>
<dbReference type="AlphaFoldDB" id="A0A8T2P5E5"/>
<dbReference type="GO" id="GO:0005762">
    <property type="term" value="C:mitochondrial large ribosomal subunit"/>
    <property type="evidence" value="ECO:0007669"/>
    <property type="project" value="TreeGrafter"/>
</dbReference>
<name>A0A8T2P5E5_9TELE</name>
<dbReference type="Gene3D" id="3.30.780.10">
    <property type="entry name" value="SUI1-like domain"/>
    <property type="match status" value="1"/>
</dbReference>
<evidence type="ECO:0000256" key="3">
    <source>
        <dbReference type="ARBA" id="ARBA00022980"/>
    </source>
</evidence>
<evidence type="ECO:0000256" key="4">
    <source>
        <dbReference type="ARBA" id="ARBA00023128"/>
    </source>
</evidence>
<feature type="region of interest" description="Disordered" evidence="8">
    <location>
        <begin position="58"/>
        <end position="79"/>
    </location>
</feature>
<evidence type="ECO:0000313" key="10">
    <source>
        <dbReference type="Proteomes" id="UP000824540"/>
    </source>
</evidence>
<evidence type="ECO:0000256" key="5">
    <source>
        <dbReference type="ARBA" id="ARBA00023274"/>
    </source>
</evidence>
<dbReference type="GO" id="GO:0003735">
    <property type="term" value="F:structural constituent of ribosome"/>
    <property type="evidence" value="ECO:0007669"/>
    <property type="project" value="InterPro"/>
</dbReference>
<gene>
    <name evidence="9" type="ORF">JZ751_006812</name>
</gene>
<protein>
    <recommendedName>
        <fullName evidence="6">Large ribosomal subunit protein mL49</fullName>
    </recommendedName>
    <alternativeName>
        <fullName evidence="7">39S ribosomal protein L49, mitochondrial</fullName>
    </alternativeName>
</protein>
<proteinExistence type="inferred from homology"/>
<dbReference type="FunFam" id="3.30.780.10:FF:000009">
    <property type="entry name" value="39S ribosomal protein L49, mitochondrial"/>
    <property type="match status" value="1"/>
</dbReference>
<evidence type="ECO:0000256" key="1">
    <source>
        <dbReference type="ARBA" id="ARBA00004173"/>
    </source>
</evidence>
<comment type="subcellular location">
    <subcellularLocation>
        <location evidence="1">Mitochondrion</location>
    </subcellularLocation>
</comment>
<reference evidence="9" key="1">
    <citation type="thesis" date="2021" institute="BYU ScholarsArchive" country="Provo, UT, USA">
        <title>Applications of and Algorithms for Genome Assembly and Genomic Analyses with an Emphasis on Marine Teleosts.</title>
        <authorList>
            <person name="Pickett B.D."/>
        </authorList>
    </citation>
    <scope>NUCLEOTIDE SEQUENCE</scope>
    <source>
        <strain evidence="9">HI-2016</strain>
    </source>
</reference>
<evidence type="ECO:0000256" key="6">
    <source>
        <dbReference type="ARBA" id="ARBA00035191"/>
    </source>
</evidence>
<organism evidence="9 10">
    <name type="scientific">Albula glossodonta</name>
    <name type="common">roundjaw bonefish</name>
    <dbReference type="NCBI Taxonomy" id="121402"/>
    <lineage>
        <taxon>Eukaryota</taxon>
        <taxon>Metazoa</taxon>
        <taxon>Chordata</taxon>
        <taxon>Craniata</taxon>
        <taxon>Vertebrata</taxon>
        <taxon>Euteleostomi</taxon>
        <taxon>Actinopterygii</taxon>
        <taxon>Neopterygii</taxon>
        <taxon>Teleostei</taxon>
        <taxon>Albuliformes</taxon>
        <taxon>Albulidae</taxon>
        <taxon>Albula</taxon>
    </lineage>
</organism>
<keyword evidence="5" id="KW-0687">Ribonucleoprotein</keyword>
<evidence type="ECO:0000313" key="9">
    <source>
        <dbReference type="EMBL" id="KAG9346501.1"/>
    </source>
</evidence>
<evidence type="ECO:0000256" key="8">
    <source>
        <dbReference type="SAM" id="MobiDB-lite"/>
    </source>
</evidence>
<accession>A0A8T2P5E5</accession>
<dbReference type="PANTHER" id="PTHR13477:SF0">
    <property type="entry name" value="LARGE RIBOSOMAL SUBUNIT PROTEIN ML49"/>
    <property type="match status" value="1"/>
</dbReference>
<dbReference type="Pfam" id="PF05046">
    <property type="entry name" value="Img2"/>
    <property type="match status" value="1"/>
</dbReference>
<comment type="similarity">
    <text evidence="2">Belongs to the mitochondrion-specific ribosomal protein mL49 family.</text>
</comment>
<comment type="caution">
    <text evidence="9">The sequence shown here is derived from an EMBL/GenBank/DDBJ whole genome shotgun (WGS) entry which is preliminary data.</text>
</comment>
<evidence type="ECO:0000256" key="2">
    <source>
        <dbReference type="ARBA" id="ARBA00005677"/>
    </source>
</evidence>